<dbReference type="PANTHER" id="PTHR10183:SF379">
    <property type="entry name" value="CALPAIN-5"/>
    <property type="match status" value="1"/>
</dbReference>
<dbReference type="Pfam" id="PF00648">
    <property type="entry name" value="Peptidase_C2"/>
    <property type="match status" value="1"/>
</dbReference>
<dbReference type="Gene3D" id="3.90.70.10">
    <property type="entry name" value="Cysteine proteinases"/>
    <property type="match status" value="1"/>
</dbReference>
<organism evidence="8 9">
    <name type="scientific">Prorocentrum cordatum</name>
    <dbReference type="NCBI Taxonomy" id="2364126"/>
    <lineage>
        <taxon>Eukaryota</taxon>
        <taxon>Sar</taxon>
        <taxon>Alveolata</taxon>
        <taxon>Dinophyceae</taxon>
        <taxon>Prorocentrales</taxon>
        <taxon>Prorocentraceae</taxon>
        <taxon>Prorocentrum</taxon>
    </lineage>
</organism>
<comment type="caution">
    <text evidence="8">The sequence shown here is derived from an EMBL/GenBank/DDBJ whole genome shotgun (WGS) entry which is preliminary data.</text>
</comment>
<keyword evidence="4 5" id="KW-0788">Thiol protease</keyword>
<evidence type="ECO:0000256" key="6">
    <source>
        <dbReference type="SAM" id="MobiDB-lite"/>
    </source>
</evidence>
<dbReference type="SUPFAM" id="SSF54001">
    <property type="entry name" value="Cysteine proteinases"/>
    <property type="match status" value="1"/>
</dbReference>
<evidence type="ECO:0000313" key="9">
    <source>
        <dbReference type="Proteomes" id="UP001189429"/>
    </source>
</evidence>
<feature type="compositionally biased region" description="Low complexity" evidence="6">
    <location>
        <begin position="54"/>
        <end position="68"/>
    </location>
</feature>
<feature type="active site" evidence="5">
    <location>
        <position position="464"/>
    </location>
</feature>
<dbReference type="PANTHER" id="PTHR10183">
    <property type="entry name" value="CALPAIN"/>
    <property type="match status" value="1"/>
</dbReference>
<evidence type="ECO:0000313" key="8">
    <source>
        <dbReference type="EMBL" id="CAK0890808.1"/>
    </source>
</evidence>
<dbReference type="PROSITE" id="PS50203">
    <property type="entry name" value="CALPAIN_CAT"/>
    <property type="match status" value="1"/>
</dbReference>
<feature type="active site" evidence="5">
    <location>
        <position position="487"/>
    </location>
</feature>
<evidence type="ECO:0000256" key="1">
    <source>
        <dbReference type="ARBA" id="ARBA00007623"/>
    </source>
</evidence>
<feature type="compositionally biased region" description="Basic residues" evidence="6">
    <location>
        <begin position="75"/>
        <end position="92"/>
    </location>
</feature>
<dbReference type="EMBL" id="CAUYUJ010019392">
    <property type="protein sequence ID" value="CAK0890808.1"/>
    <property type="molecule type" value="Genomic_DNA"/>
</dbReference>
<dbReference type="SMART" id="SM00230">
    <property type="entry name" value="CysPc"/>
    <property type="match status" value="1"/>
</dbReference>
<accession>A0ABN9WVD1</accession>
<feature type="region of interest" description="Disordered" evidence="6">
    <location>
        <begin position="1"/>
        <end position="93"/>
    </location>
</feature>
<keyword evidence="3 5" id="KW-0378">Hydrolase</keyword>
<dbReference type="InterPro" id="IPR022684">
    <property type="entry name" value="Calpain_cysteine_protease"/>
</dbReference>
<keyword evidence="9" id="KW-1185">Reference proteome</keyword>
<dbReference type="InterPro" id="IPR000169">
    <property type="entry name" value="Pept_cys_AS"/>
</dbReference>
<proteinExistence type="inferred from homology"/>
<dbReference type="Proteomes" id="UP001189429">
    <property type="component" value="Unassembled WGS sequence"/>
</dbReference>
<sequence length="555" mass="60581">MGCGASAQEKPNQKKPDEVATPPPTPAAAEKSEEKNVVEAVGGSEPAAEEPKPAEAAPAEPAVTPVEQEVVKCSMRGRRKPPQQKAGRRPQAKRMVNFGDHDAGKWVLTSTEYDGSYGIIGGTPVVQEKTGPIQEGLDLLKQEPHKYLSLWYQTDMMSWPTEQQQYSLCERRKQRIVVKETKGGPFTYVESKYHALPDCEVQPDQFTDSMAYAGAPCTQGKQPGRGQGCADVPGLSVIKDVDPNDVLQGSVGDCWLLSAMSALAEFSGAVKKVFNKTPGIESLPGPGENKYVVTLYDLKTWKPVDIEIDERLPGNPNGSGLLGCSPSASGDLWAPYIEKACAIHCGGWDKINGGQCTHAWRMLTGCKEQYTFMPDASGMYGCFGAMNPNTNEWEELANSPHDGFRGLWPNPWPAVGGGGGLQHKVDRDEMFERMCAFDDENFIMGAGTKSGSDTQDTDGIVDGHAYTIIDCVNNAGGTEFDLIKVRNPWGSGEFKSGMWDDDGPGWTQYPQVKEALNPVAADDGVFWVDKEEFFKYFKTIYVCAKNMTEFIEAPQ</sequence>
<evidence type="ECO:0000256" key="3">
    <source>
        <dbReference type="ARBA" id="ARBA00022801"/>
    </source>
</evidence>
<dbReference type="PRINTS" id="PR00704">
    <property type="entry name" value="CALPAIN"/>
</dbReference>
<evidence type="ECO:0000256" key="2">
    <source>
        <dbReference type="ARBA" id="ARBA00022670"/>
    </source>
</evidence>
<evidence type="ECO:0000259" key="7">
    <source>
        <dbReference type="PROSITE" id="PS50203"/>
    </source>
</evidence>
<comment type="similarity">
    <text evidence="1">Belongs to the peptidase C2 family.</text>
</comment>
<protein>
    <recommendedName>
        <fullName evidence="7">Calpain catalytic domain-containing protein</fullName>
    </recommendedName>
</protein>
<reference evidence="8" key="1">
    <citation type="submission" date="2023-10" db="EMBL/GenBank/DDBJ databases">
        <authorList>
            <person name="Chen Y."/>
            <person name="Shah S."/>
            <person name="Dougan E. K."/>
            <person name="Thang M."/>
            <person name="Chan C."/>
        </authorList>
    </citation>
    <scope>NUCLEOTIDE SEQUENCE [LARGE SCALE GENOMIC DNA]</scope>
</reference>
<gene>
    <name evidence="8" type="ORF">PCOR1329_LOCUS70910</name>
</gene>
<dbReference type="PROSITE" id="PS00139">
    <property type="entry name" value="THIOL_PROTEASE_CYS"/>
    <property type="match status" value="1"/>
</dbReference>
<feature type="domain" description="Calpain catalytic" evidence="7">
    <location>
        <begin position="233"/>
        <end position="546"/>
    </location>
</feature>
<keyword evidence="2 5" id="KW-0645">Protease</keyword>
<name>A0ABN9WVD1_9DINO</name>
<dbReference type="InterPro" id="IPR001300">
    <property type="entry name" value="Peptidase_C2_calpain_cat"/>
</dbReference>
<feature type="active site" evidence="5">
    <location>
        <position position="254"/>
    </location>
</feature>
<dbReference type="InterPro" id="IPR038765">
    <property type="entry name" value="Papain-like_cys_pep_sf"/>
</dbReference>
<evidence type="ECO:0000256" key="4">
    <source>
        <dbReference type="ARBA" id="ARBA00022807"/>
    </source>
</evidence>
<evidence type="ECO:0000256" key="5">
    <source>
        <dbReference type="PROSITE-ProRule" id="PRU00239"/>
    </source>
</evidence>